<accession>A0A1B1TCS0</accession>
<dbReference type="InterPro" id="IPR013696">
    <property type="entry name" value="TiaS_FLD"/>
</dbReference>
<feature type="domain" description="TiaS FLD" evidence="1">
    <location>
        <begin position="149"/>
        <end position="264"/>
    </location>
</feature>
<dbReference type="Pfam" id="PF08489">
    <property type="entry name" value="TiaS_FLD"/>
    <property type="match status" value="1"/>
</dbReference>
<dbReference type="PANTHER" id="PTHR40705">
    <property type="entry name" value="TRNA(ILE2) 2-AGMATINYLCYTIDINE SYNTHETASE TIAS"/>
    <property type="match status" value="1"/>
</dbReference>
<name>A0A1B1TCS0_9ARCH</name>
<dbReference type="Gene3D" id="2.40.50.1010">
    <property type="match status" value="1"/>
</dbReference>
<evidence type="ECO:0000259" key="2">
    <source>
        <dbReference type="Pfam" id="PF22641"/>
    </source>
</evidence>
<dbReference type="AlphaFoldDB" id="A0A1B1TCS0"/>
<evidence type="ECO:0000313" key="3">
    <source>
        <dbReference type="EMBL" id="ANV80079.1"/>
    </source>
</evidence>
<organism evidence="3">
    <name type="scientific">uncultured Poseidoniia archaeon</name>
    <dbReference type="NCBI Taxonomy" id="1697135"/>
    <lineage>
        <taxon>Archaea</taxon>
        <taxon>Methanobacteriati</taxon>
        <taxon>Thermoplasmatota</taxon>
        <taxon>Candidatus Poseidoniia</taxon>
        <taxon>environmental samples</taxon>
    </lineage>
</organism>
<dbReference type="PANTHER" id="PTHR40705:SF2">
    <property type="entry name" value="DUF1743 DOMAIN-CONTAINING PROTEIN"/>
    <property type="match status" value="1"/>
</dbReference>
<reference evidence="3" key="2">
    <citation type="journal article" date="2015" name="ISME J.">
        <title>A new class of marine Euryarchaeota group II from the Mediterranean deep chlorophyll maximum.</title>
        <authorList>
            <person name="Martin-Cuadrado A.B."/>
            <person name="Garcia-Heredia I."/>
            <person name="Molto A.G."/>
            <person name="Lopez-Ubeda R."/>
            <person name="Kimes N."/>
            <person name="Lopez-Garcia P."/>
            <person name="Moreira D."/>
            <person name="Rodriguez-Valera F."/>
        </authorList>
    </citation>
    <scope>NUCLEOTIDE SEQUENCE</scope>
</reference>
<evidence type="ECO:0008006" key="4">
    <source>
        <dbReference type="Google" id="ProtNLM"/>
    </source>
</evidence>
<dbReference type="Gene3D" id="3.30.70.2200">
    <property type="match status" value="1"/>
</dbReference>
<protein>
    <recommendedName>
        <fullName evidence="4">DUF1743 domain-containing protein</fullName>
    </recommendedName>
</protein>
<dbReference type="Pfam" id="PF22641">
    <property type="entry name" value="TiaS_TCKD"/>
    <property type="match status" value="1"/>
</dbReference>
<evidence type="ECO:0000259" key="1">
    <source>
        <dbReference type="Pfam" id="PF08489"/>
    </source>
</evidence>
<sequence>MENLEITRIWIGLDDTDTPDYGCTTATFDDLINSISHLSNFRVLERRLVRLWPFAERRTRGNGALSCIIECSSESIIEFESLLSLFFSNLEDSLQNDGEIHPQTSPALVYSFEQINEDFYWEAVRQKVDISDRIKKLSGIKKLTLNSDWGLIGASSAMAWKSNDESTWELISWRYPENIGHKREISSAIVKEMEINHPETFVNRDPTQEKGLIAPRTPCPVLYGIRGSTSESVLSAHKWLQSNPAVEKCQRFAIHRTNQLSDDHIRGFSTSTVLTKPVETKGAHSSLEVTHKGNRKTLVAFKEGGDVNRLLRKLIPGDRINWLGLESPDGSIHLERLRIESSVPRILGRPICCNNKTMRSAGVNQPLRCLFCQKVVVKHWVFENINLTDLELTNGWVEPSPSQRRHLSRPLSLGEPVMLNLN</sequence>
<proteinExistence type="predicted"/>
<dbReference type="InterPro" id="IPR053870">
    <property type="entry name" value="TiaS-like_TCKD"/>
</dbReference>
<dbReference type="Gene3D" id="3.90.600.20">
    <property type="match status" value="1"/>
</dbReference>
<reference evidence="3" key="1">
    <citation type="submission" date="2014-11" db="EMBL/GenBank/DDBJ databases">
        <authorList>
            <person name="Zhu J."/>
            <person name="Qi W."/>
            <person name="Song R."/>
        </authorList>
    </citation>
    <scope>NUCLEOTIDE SEQUENCE</scope>
</reference>
<dbReference type="EMBL" id="KP211870">
    <property type="protein sequence ID" value="ANV80079.1"/>
    <property type="molecule type" value="Genomic_DNA"/>
</dbReference>
<feature type="domain" description="TiaS-like TCKD" evidence="2">
    <location>
        <begin position="11"/>
        <end position="138"/>
    </location>
</feature>